<dbReference type="SUPFAM" id="SSF49899">
    <property type="entry name" value="Concanavalin A-like lectins/glucanases"/>
    <property type="match status" value="1"/>
</dbReference>
<evidence type="ECO:0000256" key="7">
    <source>
        <dbReference type="ARBA" id="ARBA00023319"/>
    </source>
</evidence>
<dbReference type="FunFam" id="2.60.40.10:FF:000088">
    <property type="entry name" value="Butyrophilin subfamily 1 member A1"/>
    <property type="match status" value="1"/>
</dbReference>
<protein>
    <submittedName>
        <fullName evidence="13 14">Butyrophilin subfamily 2 member A2</fullName>
    </submittedName>
    <submittedName>
        <fullName evidence="11">Provisional ortholog of butyrophilin subfamily 1 member A1</fullName>
    </submittedName>
</protein>
<dbReference type="AGR" id="Xenbase:XB-GENE-22063307"/>
<dbReference type="GeneTree" id="ENSGT01120000271914"/>
<gene>
    <name evidence="15" type="primary">btn1a1l</name>
    <name evidence="15" type="synonym">btn1a1</name>
    <name evidence="13 14" type="synonym">LOC100485231</name>
    <name evidence="11" type="synonym">XB22063306</name>
</gene>
<name>A0A6I8PY83_XENTR</name>
<dbReference type="InterPro" id="IPR013320">
    <property type="entry name" value="ConA-like_dom_sf"/>
</dbReference>
<dbReference type="Pfam" id="PF22705">
    <property type="entry name" value="C2-set_3"/>
    <property type="match status" value="1"/>
</dbReference>
<reference evidence="11" key="2">
    <citation type="submission" date="2020-05" db="UniProtKB">
        <authorList>
            <consortium name="Ensembl"/>
        </authorList>
    </citation>
    <scope>IDENTIFICATION</scope>
</reference>
<evidence type="ECO:0000313" key="12">
    <source>
        <dbReference type="Proteomes" id="UP000008143"/>
    </source>
</evidence>
<dbReference type="InterPro" id="IPR053896">
    <property type="entry name" value="BTN3A2-like_Ig-C"/>
</dbReference>
<evidence type="ECO:0000313" key="14">
    <source>
        <dbReference type="RefSeq" id="XP_012824656.2"/>
    </source>
</evidence>
<feature type="transmembrane region" description="Helical" evidence="8">
    <location>
        <begin position="258"/>
        <end position="279"/>
    </location>
</feature>
<evidence type="ECO:0000259" key="10">
    <source>
        <dbReference type="PROSITE" id="PS50835"/>
    </source>
</evidence>
<keyword evidence="7" id="KW-0393">Immunoglobulin domain</keyword>
<dbReference type="Bgee" id="ENSXETG00000032062">
    <property type="expression patterns" value="Expressed in liver and 8 other cell types or tissues"/>
</dbReference>
<dbReference type="Xenbase" id="XB-GENE-22063307">
    <property type="gene designation" value="btn1a1l"/>
</dbReference>
<dbReference type="RefSeq" id="XP_002937434.3">
    <property type="nucleotide sequence ID" value="XM_002937388.5"/>
</dbReference>
<dbReference type="GO" id="GO:0009897">
    <property type="term" value="C:external side of plasma membrane"/>
    <property type="evidence" value="ECO:0000318"/>
    <property type="project" value="GO_Central"/>
</dbReference>
<dbReference type="KEGG" id="xtr:100485231"/>
<evidence type="ECO:0000256" key="8">
    <source>
        <dbReference type="SAM" id="Phobius"/>
    </source>
</evidence>
<reference evidence="11" key="1">
    <citation type="journal article" date="2010" name="Science">
        <title>The genome of the Western clawed frog Xenopus tropicalis.</title>
        <authorList>
            <person name="Hellsten U."/>
            <person name="Harland R.M."/>
            <person name="Gilchrist M.J."/>
            <person name="Hendrix D."/>
            <person name="Jurka J."/>
            <person name="Kapitonov V."/>
            <person name="Ovcharenko I."/>
            <person name="Putnam N.H."/>
            <person name="Shu S."/>
            <person name="Taher L."/>
            <person name="Blitz I.L."/>
            <person name="Blumberg B."/>
            <person name="Dichmann D.S."/>
            <person name="Dubchak I."/>
            <person name="Amaya E."/>
            <person name="Detter J.C."/>
            <person name="Fletcher R."/>
            <person name="Gerhard D.S."/>
            <person name="Goodstein D."/>
            <person name="Graves T."/>
            <person name="Grigoriev I.V."/>
            <person name="Grimwood J."/>
            <person name="Kawashima T."/>
            <person name="Lindquist E."/>
            <person name="Lucas S.M."/>
            <person name="Mead P.E."/>
            <person name="Mitros T."/>
            <person name="Ogino H."/>
            <person name="Ohta Y."/>
            <person name="Poliakov A.V."/>
            <person name="Pollet N."/>
            <person name="Robert J."/>
            <person name="Salamov A."/>
            <person name="Sater A.K."/>
            <person name="Schmutz J."/>
            <person name="Terry A."/>
            <person name="Vize P.D."/>
            <person name="Warren W.C."/>
            <person name="Wells D."/>
            <person name="Wills A."/>
            <person name="Wilson R.K."/>
            <person name="Zimmerman L.B."/>
            <person name="Zorn A.M."/>
            <person name="Grainger R."/>
            <person name="Grammer T."/>
            <person name="Khokha M.K."/>
            <person name="Richardson P.M."/>
            <person name="Rokhsar D.S."/>
        </authorList>
    </citation>
    <scope>NUCLEOTIDE SEQUENCE [LARGE SCALE GENOMIC DNA]</scope>
    <source>
        <strain evidence="11">Nigerian</strain>
    </source>
</reference>
<dbReference type="PANTHER" id="PTHR24100:SF146">
    <property type="entry name" value="BUTYROPHILIN SUBFAMILY 2 MEMBER A2"/>
    <property type="match status" value="1"/>
</dbReference>
<sequence length="488" mass="55828">MITMLTRWTYLRVKGRMDYVLYLLLLLLKLQMSVTERFKVIPTEATIMATVGQRAVLSFHLSPELSAEGMEIGIFRPGSSYFVHLYRGGRDENEGQMQEYQGRTDLLKHDIMKGKATLIIYDITPTDDGPYRCYFQSESYHDETDLNMKVSAIGSDPLLWVEDYFGDGIKAVCESDGWYPRPEVMWRDSEGNRLQPLQEDSQLNAKGLYHVQTSITVYSKTIVFCSIRNALLNEVREPSLQISDTLYRRVNRNGVSRAIIITAFIFSFGAIFISILILVGKKSQESKVKHKAEKEQLIKSFDEKHKTFDEMQKTFDILKNFLNVTKECVTMDPESAHPFLDVSEDGKTVKNTSKKQDIPDNDKRFDFCRGVLSTQSYQSGKHRLDVEADSEICSVGIAKKSAVRKGAVHFNGDDGMYAIRLWEHHKQLISSQKEISPITLKIFLDCSVGHMAIVALDTLHRVDIQFNPDEEVFFFFEVLKDGEIKILS</sequence>
<dbReference type="Pfam" id="PF13765">
    <property type="entry name" value="PRY"/>
    <property type="match status" value="1"/>
</dbReference>
<evidence type="ECO:0000256" key="4">
    <source>
        <dbReference type="ARBA" id="ARBA00022989"/>
    </source>
</evidence>
<dbReference type="Proteomes" id="UP000008143">
    <property type="component" value="Chromosome 8"/>
</dbReference>
<keyword evidence="12" id="KW-1185">Reference proteome</keyword>
<evidence type="ECO:0000313" key="15">
    <source>
        <dbReference type="Xenbase" id="XB-GENE-22063307"/>
    </source>
</evidence>
<dbReference type="AlphaFoldDB" id="A0A6I8PY83"/>
<dbReference type="InterPro" id="IPR003879">
    <property type="entry name" value="Butyrophylin_SPRY"/>
</dbReference>
<dbReference type="OMA" id="AHMELRW"/>
<dbReference type="Gene3D" id="2.60.120.920">
    <property type="match status" value="1"/>
</dbReference>
<dbReference type="PRINTS" id="PR01407">
    <property type="entry name" value="BUTYPHLNCDUF"/>
</dbReference>
<dbReference type="PROSITE" id="PS50835">
    <property type="entry name" value="IG_LIKE"/>
    <property type="match status" value="1"/>
</dbReference>
<dbReference type="InterPro" id="IPR036179">
    <property type="entry name" value="Ig-like_dom_sf"/>
</dbReference>
<dbReference type="GO" id="GO:0050852">
    <property type="term" value="P:T cell receptor signaling pathway"/>
    <property type="evidence" value="ECO:0000318"/>
    <property type="project" value="GO_Central"/>
</dbReference>
<evidence type="ECO:0000256" key="3">
    <source>
        <dbReference type="ARBA" id="ARBA00022729"/>
    </source>
</evidence>
<keyword evidence="2 8" id="KW-0812">Transmembrane</keyword>
<evidence type="ECO:0000256" key="5">
    <source>
        <dbReference type="ARBA" id="ARBA00023054"/>
    </source>
</evidence>
<dbReference type="InterPro" id="IPR013783">
    <property type="entry name" value="Ig-like_fold"/>
</dbReference>
<dbReference type="Ensembl" id="ENSXETT00000061571">
    <property type="protein sequence ID" value="ENSXETP00000059302"/>
    <property type="gene ID" value="ENSXETG00000032062"/>
</dbReference>
<dbReference type="SMART" id="SM00589">
    <property type="entry name" value="PRY"/>
    <property type="match status" value="1"/>
</dbReference>
<dbReference type="InterPro" id="IPR001870">
    <property type="entry name" value="B30.2/SPRY"/>
</dbReference>
<organism evidence="11">
    <name type="scientific">Xenopus tropicalis</name>
    <name type="common">Western clawed frog</name>
    <name type="synonym">Silurana tropicalis</name>
    <dbReference type="NCBI Taxonomy" id="8364"/>
    <lineage>
        <taxon>Eukaryota</taxon>
        <taxon>Metazoa</taxon>
        <taxon>Chordata</taxon>
        <taxon>Craniata</taxon>
        <taxon>Vertebrata</taxon>
        <taxon>Euteleostomi</taxon>
        <taxon>Amphibia</taxon>
        <taxon>Batrachia</taxon>
        <taxon>Anura</taxon>
        <taxon>Pipoidea</taxon>
        <taxon>Pipidae</taxon>
        <taxon>Xenopodinae</taxon>
        <taxon>Xenopus</taxon>
        <taxon>Silurana</taxon>
    </lineage>
</organism>
<keyword evidence="5" id="KW-0175">Coiled coil</keyword>
<dbReference type="InterPro" id="IPR007110">
    <property type="entry name" value="Ig-like_dom"/>
</dbReference>
<accession>A0A6I8PY83</accession>
<dbReference type="FunFam" id="2.60.40.10:FF:000208">
    <property type="entry name" value="Butyrophilin subfamily 1 member A1"/>
    <property type="match status" value="1"/>
</dbReference>
<evidence type="ECO:0000256" key="1">
    <source>
        <dbReference type="ARBA" id="ARBA00004370"/>
    </source>
</evidence>
<evidence type="ECO:0000313" key="13">
    <source>
        <dbReference type="RefSeq" id="XP_002937434.3"/>
    </source>
</evidence>
<dbReference type="InterPro" id="IPR006574">
    <property type="entry name" value="PRY"/>
</dbReference>
<keyword evidence="6 8" id="KW-0472">Membrane</keyword>
<dbReference type="InterPro" id="IPR043136">
    <property type="entry name" value="B30.2/SPRY_sf"/>
</dbReference>
<dbReference type="SUPFAM" id="SSF48726">
    <property type="entry name" value="Immunoglobulin"/>
    <property type="match status" value="2"/>
</dbReference>
<feature type="domain" description="Ig-like" evidence="10">
    <location>
        <begin position="166"/>
        <end position="243"/>
    </location>
</feature>
<comment type="subcellular location">
    <subcellularLocation>
        <location evidence="1">Membrane</location>
    </subcellularLocation>
</comment>
<dbReference type="GO" id="GO:0001817">
    <property type="term" value="P:regulation of cytokine production"/>
    <property type="evidence" value="ECO:0000318"/>
    <property type="project" value="GO_Central"/>
</dbReference>
<dbReference type="GO" id="GO:0005102">
    <property type="term" value="F:signaling receptor binding"/>
    <property type="evidence" value="ECO:0000318"/>
    <property type="project" value="GO_Central"/>
</dbReference>
<dbReference type="RefSeq" id="XP_012824656.2">
    <property type="nucleotide sequence ID" value="XM_012969202.3"/>
</dbReference>
<dbReference type="Reactome" id="R-XTR-8851680">
    <property type="pathway name" value="Butyrophilin (BTN) family interactions"/>
</dbReference>
<feature type="domain" description="B30.2/SPRY" evidence="9">
    <location>
        <begin position="309"/>
        <end position="488"/>
    </location>
</feature>
<evidence type="ECO:0000256" key="6">
    <source>
        <dbReference type="ARBA" id="ARBA00023136"/>
    </source>
</evidence>
<dbReference type="PROSITE" id="PS50188">
    <property type="entry name" value="B302_SPRY"/>
    <property type="match status" value="1"/>
</dbReference>
<dbReference type="Gene3D" id="2.60.40.10">
    <property type="entry name" value="Immunoglobulins"/>
    <property type="match status" value="2"/>
</dbReference>
<proteinExistence type="predicted"/>
<evidence type="ECO:0000259" key="9">
    <source>
        <dbReference type="PROSITE" id="PS50188"/>
    </source>
</evidence>
<reference evidence="13 14" key="3">
    <citation type="submission" date="2025-04" db="UniProtKB">
        <authorList>
            <consortium name="RefSeq"/>
        </authorList>
    </citation>
    <scope>IDENTIFICATION</scope>
    <source>
        <strain evidence="13 14">Nigerian</strain>
        <tissue evidence="13 14">Liver and blood</tissue>
    </source>
</reference>
<dbReference type="PANTHER" id="PTHR24100">
    <property type="entry name" value="BUTYROPHILIN"/>
    <property type="match status" value="1"/>
</dbReference>
<dbReference type="InterPro" id="IPR050504">
    <property type="entry name" value="IgSF_BTN/MOG"/>
</dbReference>
<keyword evidence="3" id="KW-0732">Signal</keyword>
<keyword evidence="4 8" id="KW-1133">Transmembrane helix</keyword>
<evidence type="ECO:0000313" key="11">
    <source>
        <dbReference type="Ensembl" id="ENSXETP00000059302"/>
    </source>
</evidence>
<dbReference type="OrthoDB" id="9986391at2759"/>
<evidence type="ECO:0000256" key="2">
    <source>
        <dbReference type="ARBA" id="ARBA00022692"/>
    </source>
</evidence>